<dbReference type="GO" id="GO:0006516">
    <property type="term" value="P:glycoprotein catabolic process"/>
    <property type="evidence" value="ECO:0007669"/>
    <property type="project" value="TreeGrafter"/>
</dbReference>
<evidence type="ECO:0000259" key="3">
    <source>
        <dbReference type="Pfam" id="PF17753"/>
    </source>
</evidence>
<dbReference type="Proteomes" id="UP001175227">
    <property type="component" value="Unassembled WGS sequence"/>
</dbReference>
<evidence type="ECO:0000256" key="1">
    <source>
        <dbReference type="ARBA" id="ARBA00023295"/>
    </source>
</evidence>
<gene>
    <name evidence="5" type="ORF">IW261DRAFT_1426484</name>
</gene>
<feature type="signal peptide" evidence="2">
    <location>
        <begin position="1"/>
        <end position="17"/>
    </location>
</feature>
<organism evidence="5 6">
    <name type="scientific">Armillaria novae-zelandiae</name>
    <dbReference type="NCBI Taxonomy" id="153914"/>
    <lineage>
        <taxon>Eukaryota</taxon>
        <taxon>Fungi</taxon>
        <taxon>Dikarya</taxon>
        <taxon>Basidiomycota</taxon>
        <taxon>Agaricomycotina</taxon>
        <taxon>Agaricomycetes</taxon>
        <taxon>Agaricomycetidae</taxon>
        <taxon>Agaricales</taxon>
        <taxon>Marasmiineae</taxon>
        <taxon>Physalacriaceae</taxon>
        <taxon>Armillaria</taxon>
    </lineage>
</organism>
<dbReference type="InterPro" id="IPR036156">
    <property type="entry name" value="Beta-gal/glucu_dom_sf"/>
</dbReference>
<proteinExistence type="predicted"/>
<accession>A0AA39NKX1</accession>
<dbReference type="SUPFAM" id="SSF51445">
    <property type="entry name" value="(Trans)glycosidases"/>
    <property type="match status" value="1"/>
</dbReference>
<dbReference type="Pfam" id="PF17753">
    <property type="entry name" value="Ig_mannosidase"/>
    <property type="match status" value="1"/>
</dbReference>
<dbReference type="Pfam" id="PF17786">
    <property type="entry name" value="Mannosidase_ig"/>
    <property type="match status" value="1"/>
</dbReference>
<dbReference type="InterPro" id="IPR041625">
    <property type="entry name" value="Beta-mannosidase_Ig"/>
</dbReference>
<dbReference type="InterPro" id="IPR050887">
    <property type="entry name" value="Beta-mannosidase_GH2"/>
</dbReference>
<keyword evidence="6" id="KW-1185">Reference proteome</keyword>
<keyword evidence="2" id="KW-0732">Signal</keyword>
<feature type="chain" id="PRO_5041277080" evidence="2">
    <location>
        <begin position="18"/>
        <end position="442"/>
    </location>
</feature>
<dbReference type="Gene3D" id="2.60.40.10">
    <property type="entry name" value="Immunoglobulins"/>
    <property type="match status" value="1"/>
</dbReference>
<dbReference type="EMBL" id="JAUEPR010000074">
    <property type="protein sequence ID" value="KAK0467544.1"/>
    <property type="molecule type" value="Genomic_DNA"/>
</dbReference>
<dbReference type="InterPro" id="IPR017853">
    <property type="entry name" value="GH"/>
</dbReference>
<dbReference type="SUPFAM" id="SSF49303">
    <property type="entry name" value="beta-Galactosidase/glucuronidase domain"/>
    <property type="match status" value="1"/>
</dbReference>
<reference evidence="5" key="1">
    <citation type="submission" date="2023-06" db="EMBL/GenBank/DDBJ databases">
        <authorList>
            <consortium name="Lawrence Berkeley National Laboratory"/>
            <person name="Ahrendt S."/>
            <person name="Sahu N."/>
            <person name="Indic B."/>
            <person name="Wong-Bajracharya J."/>
            <person name="Merenyi Z."/>
            <person name="Ke H.-M."/>
            <person name="Monk M."/>
            <person name="Kocsube S."/>
            <person name="Drula E."/>
            <person name="Lipzen A."/>
            <person name="Balint B."/>
            <person name="Henrissat B."/>
            <person name="Andreopoulos B."/>
            <person name="Martin F.M."/>
            <person name="Harder C.B."/>
            <person name="Rigling D."/>
            <person name="Ford K.L."/>
            <person name="Foster G.D."/>
            <person name="Pangilinan J."/>
            <person name="Papanicolaou A."/>
            <person name="Barry K."/>
            <person name="LaButti K."/>
            <person name="Viragh M."/>
            <person name="Koriabine M."/>
            <person name="Yan M."/>
            <person name="Riley R."/>
            <person name="Champramary S."/>
            <person name="Plett K.L."/>
            <person name="Tsai I.J."/>
            <person name="Slot J."/>
            <person name="Sipos G."/>
            <person name="Plett J."/>
            <person name="Nagy L.G."/>
            <person name="Grigoriev I.V."/>
        </authorList>
    </citation>
    <scope>NUCLEOTIDE SEQUENCE</scope>
    <source>
        <strain evidence="5">ICMP 16352</strain>
    </source>
</reference>
<name>A0AA39NKX1_9AGAR</name>
<dbReference type="PANTHER" id="PTHR43730">
    <property type="entry name" value="BETA-MANNOSIDASE"/>
    <property type="match status" value="1"/>
</dbReference>
<evidence type="ECO:0000313" key="6">
    <source>
        <dbReference type="Proteomes" id="UP001175227"/>
    </source>
</evidence>
<protein>
    <submittedName>
        <fullName evidence="5">Glycoside hydrolase superfamily</fullName>
    </submittedName>
</protein>
<feature type="domain" description="Mannosidase Ig/CBM-like" evidence="4">
    <location>
        <begin position="279"/>
        <end position="364"/>
    </location>
</feature>
<dbReference type="Gene3D" id="3.20.20.80">
    <property type="entry name" value="Glycosidases"/>
    <property type="match status" value="1"/>
</dbReference>
<evidence type="ECO:0000256" key="2">
    <source>
        <dbReference type="SAM" id="SignalP"/>
    </source>
</evidence>
<dbReference type="AlphaFoldDB" id="A0AA39NKX1"/>
<comment type="caution">
    <text evidence="5">The sequence shown here is derived from an EMBL/GenBank/DDBJ whole genome shotgun (WGS) entry which is preliminary data.</text>
</comment>
<dbReference type="InterPro" id="IPR013783">
    <property type="entry name" value="Ig-like_fold"/>
</dbReference>
<evidence type="ECO:0000259" key="4">
    <source>
        <dbReference type="Pfam" id="PF17786"/>
    </source>
</evidence>
<keyword evidence="5" id="KW-0378">Hydrolase</keyword>
<evidence type="ECO:0000313" key="5">
    <source>
        <dbReference type="EMBL" id="KAK0467544.1"/>
    </source>
</evidence>
<sequence length="442" mass="50344">MWGWITVVLWSTRMAIMDLVMYSDLATFQHDVVSSKDSLFFFGQIGSTTMNFGLPLEQFEQETTDGQGTNGLGMSEFGILVWKDFQFTCGVYPAYKVFVASVCKEATDNVKQLRHHPSIALFHGNNKDYQMILQWGDVKLFPAIKIYEDMLPSIVKALCDPPIPYHHGSLYGGQGWDTADLTVRDVYQWNIWGGGKELPYQEYDLMAQEWHAQRSFERCFAIVMNENFRVTEDLETYAFRMQMRPKPVYYTIKQHLDTFVIGLLRTFYDFGTSGAVSAKLDIWASNLMLKQCLTTLKLQFVDLKSNCVATKEHKVVLLPNQSSELISVACPGAHATVVIGARLLDDRSGKVLAHHIDWPQLYKYQALPDPRLKVTVTENRVELQVEKPAKCMLLTTKSNVTWSDNTIDLMPGEKRIVEAKRLIDKSELQVAFLGCEKAFSIP</sequence>
<keyword evidence="1" id="KW-0326">Glycosidase</keyword>
<dbReference type="InterPro" id="IPR041447">
    <property type="entry name" value="Mannosidase_ig"/>
</dbReference>
<dbReference type="GO" id="GO:0004567">
    <property type="term" value="F:beta-mannosidase activity"/>
    <property type="evidence" value="ECO:0007669"/>
    <property type="project" value="TreeGrafter"/>
</dbReference>
<feature type="domain" description="Beta-mannosidase Ig-fold" evidence="3">
    <location>
        <begin position="367"/>
        <end position="421"/>
    </location>
</feature>
<dbReference type="PANTHER" id="PTHR43730:SF1">
    <property type="entry name" value="BETA-MANNOSIDASE"/>
    <property type="match status" value="1"/>
</dbReference>